<keyword evidence="7 10" id="KW-0067">ATP-binding</keyword>
<evidence type="ECO:0000256" key="6">
    <source>
        <dbReference type="ARBA" id="ARBA00022741"/>
    </source>
</evidence>
<dbReference type="GO" id="GO:0005524">
    <property type="term" value="F:ATP binding"/>
    <property type="evidence" value="ECO:0007669"/>
    <property type="project" value="UniProtKB-KW"/>
</dbReference>
<dbReference type="SUPFAM" id="SSF52374">
    <property type="entry name" value="Nucleotidylyl transferase"/>
    <property type="match status" value="1"/>
</dbReference>
<dbReference type="InterPro" id="IPR004821">
    <property type="entry name" value="Cyt_trans-like"/>
</dbReference>
<evidence type="ECO:0000256" key="2">
    <source>
        <dbReference type="ARBA" id="ARBA00005019"/>
    </source>
</evidence>
<gene>
    <name evidence="10" type="primary">nadD</name>
    <name evidence="12" type="ORF">D7Z54_04680</name>
</gene>
<comment type="catalytic activity">
    <reaction evidence="9 10">
        <text>nicotinate beta-D-ribonucleotide + ATP + H(+) = deamido-NAD(+) + diphosphate</text>
        <dbReference type="Rhea" id="RHEA:22860"/>
        <dbReference type="ChEBI" id="CHEBI:15378"/>
        <dbReference type="ChEBI" id="CHEBI:30616"/>
        <dbReference type="ChEBI" id="CHEBI:33019"/>
        <dbReference type="ChEBI" id="CHEBI:57502"/>
        <dbReference type="ChEBI" id="CHEBI:58437"/>
        <dbReference type="EC" id="2.7.7.18"/>
    </reaction>
</comment>
<proteinExistence type="inferred from homology"/>
<dbReference type="GO" id="GO:0009435">
    <property type="term" value="P:NAD+ biosynthetic process"/>
    <property type="evidence" value="ECO:0007669"/>
    <property type="project" value="UniProtKB-UniRule"/>
</dbReference>
<keyword evidence="13" id="KW-1185">Reference proteome</keyword>
<evidence type="ECO:0000313" key="12">
    <source>
        <dbReference type="EMBL" id="RSL34454.1"/>
    </source>
</evidence>
<name>A0A428N7U0_9BACI</name>
<accession>A0A428N7U0</accession>
<comment type="similarity">
    <text evidence="10">Belongs to the NadD family.</text>
</comment>
<dbReference type="InterPro" id="IPR005248">
    <property type="entry name" value="NadD/NMNAT"/>
</dbReference>
<dbReference type="HAMAP" id="MF_00244">
    <property type="entry name" value="NaMN_adenylyltr"/>
    <property type="match status" value="1"/>
</dbReference>
<dbReference type="EC" id="2.7.7.18" evidence="10"/>
<comment type="function">
    <text evidence="1 10">Catalyzes the reversible adenylation of nicotinate mononucleotide (NaMN) to nicotinic acid adenine dinucleotide (NaAD).</text>
</comment>
<dbReference type="OrthoDB" id="5295945at2"/>
<evidence type="ECO:0000256" key="3">
    <source>
        <dbReference type="ARBA" id="ARBA00022642"/>
    </source>
</evidence>
<evidence type="ECO:0000259" key="11">
    <source>
        <dbReference type="Pfam" id="PF01467"/>
    </source>
</evidence>
<evidence type="ECO:0000256" key="1">
    <source>
        <dbReference type="ARBA" id="ARBA00002324"/>
    </source>
</evidence>
<dbReference type="NCBIfam" id="TIGR00482">
    <property type="entry name" value="nicotinate (nicotinamide) nucleotide adenylyltransferase"/>
    <property type="match status" value="1"/>
</dbReference>
<keyword evidence="8 10" id="KW-0520">NAD</keyword>
<keyword evidence="6 10" id="KW-0547">Nucleotide-binding</keyword>
<sequence>MHTKIGLFGGTFDPPHNAHLMIAQEALTVLQLDEVWFIPVYSPPHKTREHMATPAERLEMTEKAIEGNNQFQVSTIELERKGPSYTLETVEALKTAHPETSFYFIIGGDMAEQLHSWKDIEKLKNLVTFAVIDRPGYSIQPIDLKEMKYIKMPQVDISSTVVRERHQLGKNIRYYIPDSVWEFIKEKNIYG</sequence>
<dbReference type="PANTHER" id="PTHR39321:SF3">
    <property type="entry name" value="PHOSPHOPANTETHEINE ADENYLYLTRANSFERASE"/>
    <property type="match status" value="1"/>
</dbReference>
<dbReference type="Pfam" id="PF01467">
    <property type="entry name" value="CTP_transf_like"/>
    <property type="match status" value="1"/>
</dbReference>
<evidence type="ECO:0000256" key="4">
    <source>
        <dbReference type="ARBA" id="ARBA00022679"/>
    </source>
</evidence>
<dbReference type="CDD" id="cd02165">
    <property type="entry name" value="NMNAT"/>
    <property type="match status" value="1"/>
</dbReference>
<feature type="domain" description="Cytidyltransferase-like" evidence="11">
    <location>
        <begin position="7"/>
        <end position="165"/>
    </location>
</feature>
<keyword evidence="4 10" id="KW-0808">Transferase</keyword>
<dbReference type="NCBIfam" id="NF000841">
    <property type="entry name" value="PRK00071.1-4"/>
    <property type="match status" value="1"/>
</dbReference>
<organism evidence="12 13">
    <name type="scientific">Salibacterium salarium</name>
    <dbReference type="NCBI Taxonomy" id="284579"/>
    <lineage>
        <taxon>Bacteria</taxon>
        <taxon>Bacillati</taxon>
        <taxon>Bacillota</taxon>
        <taxon>Bacilli</taxon>
        <taxon>Bacillales</taxon>
        <taxon>Bacillaceae</taxon>
    </lineage>
</organism>
<evidence type="ECO:0000313" key="13">
    <source>
        <dbReference type="Proteomes" id="UP000275076"/>
    </source>
</evidence>
<dbReference type="GO" id="GO:0004515">
    <property type="term" value="F:nicotinate-nucleotide adenylyltransferase activity"/>
    <property type="evidence" value="ECO:0007669"/>
    <property type="project" value="UniProtKB-UniRule"/>
</dbReference>
<evidence type="ECO:0000256" key="10">
    <source>
        <dbReference type="HAMAP-Rule" id="MF_00244"/>
    </source>
</evidence>
<evidence type="ECO:0000256" key="9">
    <source>
        <dbReference type="ARBA" id="ARBA00048721"/>
    </source>
</evidence>
<reference evidence="12 13" key="1">
    <citation type="submission" date="2018-10" db="EMBL/GenBank/DDBJ databases">
        <title>Draft genome sequence of Bacillus salarius IM0101, isolated from a hypersaline soil in Inner Mongolia, China.</title>
        <authorList>
            <person name="Yamprayoonswat W."/>
            <person name="Boonvisut S."/>
            <person name="Jumpathong W."/>
            <person name="Sittihan S."/>
            <person name="Ruangsuj P."/>
            <person name="Wanthongcharoen S."/>
            <person name="Thongpramul N."/>
            <person name="Pimmason S."/>
            <person name="Yu B."/>
            <person name="Yasawong M."/>
        </authorList>
    </citation>
    <scope>NUCLEOTIDE SEQUENCE [LARGE SCALE GENOMIC DNA]</scope>
    <source>
        <strain evidence="12 13">IM0101</strain>
    </source>
</reference>
<dbReference type="NCBIfam" id="NF000840">
    <property type="entry name" value="PRK00071.1-3"/>
    <property type="match status" value="1"/>
</dbReference>
<dbReference type="NCBIfam" id="TIGR00125">
    <property type="entry name" value="cyt_tran_rel"/>
    <property type="match status" value="1"/>
</dbReference>
<evidence type="ECO:0000256" key="7">
    <source>
        <dbReference type="ARBA" id="ARBA00022840"/>
    </source>
</evidence>
<keyword evidence="5 10" id="KW-0548">Nucleotidyltransferase</keyword>
<evidence type="ECO:0000256" key="8">
    <source>
        <dbReference type="ARBA" id="ARBA00023027"/>
    </source>
</evidence>
<dbReference type="UniPathway" id="UPA00253">
    <property type="reaction ID" value="UER00332"/>
</dbReference>
<evidence type="ECO:0000256" key="5">
    <source>
        <dbReference type="ARBA" id="ARBA00022695"/>
    </source>
</evidence>
<comment type="caution">
    <text evidence="12">The sequence shown here is derived from an EMBL/GenBank/DDBJ whole genome shotgun (WGS) entry which is preliminary data.</text>
</comment>
<dbReference type="InterPro" id="IPR014729">
    <property type="entry name" value="Rossmann-like_a/b/a_fold"/>
</dbReference>
<dbReference type="PANTHER" id="PTHR39321">
    <property type="entry name" value="NICOTINATE-NUCLEOTIDE ADENYLYLTRANSFERASE-RELATED"/>
    <property type="match status" value="1"/>
</dbReference>
<dbReference type="AlphaFoldDB" id="A0A428N7U0"/>
<dbReference type="EMBL" id="RBVX01000003">
    <property type="protein sequence ID" value="RSL34454.1"/>
    <property type="molecule type" value="Genomic_DNA"/>
</dbReference>
<comment type="pathway">
    <text evidence="2 10">Cofactor biosynthesis; NAD(+) biosynthesis; deamido-NAD(+) from nicotinate D-ribonucleotide: step 1/1.</text>
</comment>
<protein>
    <recommendedName>
        <fullName evidence="10">Probable nicotinate-nucleotide adenylyltransferase</fullName>
        <ecNumber evidence="10">2.7.7.18</ecNumber>
    </recommendedName>
    <alternativeName>
        <fullName evidence="10">Deamido-NAD(+) diphosphorylase</fullName>
    </alternativeName>
    <alternativeName>
        <fullName evidence="10">Deamido-NAD(+) pyrophosphorylase</fullName>
    </alternativeName>
    <alternativeName>
        <fullName evidence="10">Nicotinate mononucleotide adenylyltransferase</fullName>
        <shortName evidence="10">NaMN adenylyltransferase</shortName>
    </alternativeName>
</protein>
<dbReference type="Proteomes" id="UP000275076">
    <property type="component" value="Unassembled WGS sequence"/>
</dbReference>
<keyword evidence="3 10" id="KW-0662">Pyridine nucleotide biosynthesis</keyword>
<dbReference type="Gene3D" id="3.40.50.620">
    <property type="entry name" value="HUPs"/>
    <property type="match status" value="1"/>
</dbReference>